<feature type="transmembrane region" description="Helical" evidence="1">
    <location>
        <begin position="57"/>
        <end position="78"/>
    </location>
</feature>
<dbReference type="OrthoDB" id="7408924at2"/>
<accession>A0A6I6L998</accession>
<sequence>MTNLTEAPMPDSDDITQSNGRRIMWIILSSLGIVMVAGAIAGYMAEHNAQGGGPLGTAGIVTFSVFAALIAGLGYAIWTNSQKLRASNEPLTKRERLNRNILLGCGIGGGIVGLTVSLNSALTASPDSDAIDLFVSSAIPPIAALFLAFIWGVIMPVISWVWHKSAIDEQEASAYRDGGYYAAYAFLMGAPTWWFLWRGGLVPEPNGVVIFLLFTSIWSAVWYWKKYR</sequence>
<gene>
    <name evidence="2" type="ORF">EUU25_08220</name>
</gene>
<keyword evidence="1" id="KW-0812">Transmembrane</keyword>
<dbReference type="Proteomes" id="UP000428803">
    <property type="component" value="Chromosome"/>
</dbReference>
<feature type="transmembrane region" description="Helical" evidence="1">
    <location>
        <begin position="208"/>
        <end position="224"/>
    </location>
</feature>
<feature type="transmembrane region" description="Helical" evidence="1">
    <location>
        <begin position="23"/>
        <end position="45"/>
    </location>
</feature>
<keyword evidence="1" id="KW-1133">Transmembrane helix</keyword>
<feature type="transmembrane region" description="Helical" evidence="1">
    <location>
        <begin position="138"/>
        <end position="158"/>
    </location>
</feature>
<protein>
    <submittedName>
        <fullName evidence="2">Uncharacterized protein</fullName>
    </submittedName>
</protein>
<keyword evidence="3" id="KW-1185">Reference proteome</keyword>
<dbReference type="RefSeq" id="WP_158899986.1">
    <property type="nucleotide sequence ID" value="NZ_CP035733.1"/>
</dbReference>
<feature type="transmembrane region" description="Helical" evidence="1">
    <location>
        <begin position="99"/>
        <end position="118"/>
    </location>
</feature>
<keyword evidence="1" id="KW-0472">Membrane</keyword>
<organism evidence="2 3">
    <name type="scientific">Sphingorhabdus lacus</name>
    <dbReference type="NCBI Taxonomy" id="392610"/>
    <lineage>
        <taxon>Bacteria</taxon>
        <taxon>Pseudomonadati</taxon>
        <taxon>Pseudomonadota</taxon>
        <taxon>Alphaproteobacteria</taxon>
        <taxon>Sphingomonadales</taxon>
        <taxon>Sphingomonadaceae</taxon>
        <taxon>Sphingorhabdus</taxon>
    </lineage>
</organism>
<feature type="transmembrane region" description="Helical" evidence="1">
    <location>
        <begin position="179"/>
        <end position="196"/>
    </location>
</feature>
<dbReference type="KEGG" id="slaa:EUU25_08220"/>
<evidence type="ECO:0000313" key="2">
    <source>
        <dbReference type="EMBL" id="QGY80606.1"/>
    </source>
</evidence>
<dbReference type="EMBL" id="CP035733">
    <property type="protein sequence ID" value="QGY80606.1"/>
    <property type="molecule type" value="Genomic_DNA"/>
</dbReference>
<proteinExistence type="predicted"/>
<evidence type="ECO:0000256" key="1">
    <source>
        <dbReference type="SAM" id="Phobius"/>
    </source>
</evidence>
<evidence type="ECO:0000313" key="3">
    <source>
        <dbReference type="Proteomes" id="UP000428803"/>
    </source>
</evidence>
<reference evidence="3" key="1">
    <citation type="submission" date="2019-01" db="EMBL/GenBank/DDBJ databases">
        <title>Sphingorhabdus lacus sp.nov., isolated from an oligotrophic freshwater lake.</title>
        <authorList>
            <person name="Park M."/>
        </authorList>
    </citation>
    <scope>NUCLEOTIDE SEQUENCE [LARGE SCALE GENOMIC DNA]</scope>
    <source>
        <strain evidence="3">IMCC1753</strain>
    </source>
</reference>
<name>A0A6I6L998_9SPHN</name>
<dbReference type="AlphaFoldDB" id="A0A6I6L998"/>